<dbReference type="EMBL" id="RBPL01000046">
    <property type="protein sequence ID" value="RMN99630.1"/>
    <property type="molecule type" value="Genomic_DNA"/>
</dbReference>
<gene>
    <name evidence="1" type="ORF">ALQ49_101601</name>
</gene>
<name>A0A0N8QGB6_9PSED</name>
<reference evidence="1 2" key="1">
    <citation type="submission" date="2018-08" db="EMBL/GenBank/DDBJ databases">
        <title>Recombination of ecologically and evolutionarily significant loci maintains genetic cohesion in the Pseudomonas syringae species complex.</title>
        <authorList>
            <person name="Dillon M."/>
            <person name="Thakur S."/>
            <person name="Almeida R.N.D."/>
            <person name="Weir B.S."/>
            <person name="Guttman D.S."/>
        </authorList>
    </citation>
    <scope>NUCLEOTIDE SEQUENCE [LARGE SCALE GENOMIC DNA]</scope>
    <source>
        <strain evidence="1 2">1089_5</strain>
    </source>
</reference>
<evidence type="ECO:0000313" key="2">
    <source>
        <dbReference type="Proteomes" id="UP000278062"/>
    </source>
</evidence>
<dbReference type="AlphaFoldDB" id="A0A0N8QGB6"/>
<accession>A0A0N8QGB6</accession>
<protein>
    <submittedName>
        <fullName evidence="1">Uncharacterized protein</fullName>
    </submittedName>
</protein>
<proteinExistence type="predicted"/>
<sequence>MFDVGGGRRRDPDRALLMGCRVALRGGTGAAFKSRPAIMTRESVGSHRTT</sequence>
<organism evidence="1 2">
    <name type="scientific">Pseudomonas syringae pv. apii</name>
    <dbReference type="NCBI Taxonomy" id="81036"/>
    <lineage>
        <taxon>Bacteria</taxon>
        <taxon>Pseudomonadati</taxon>
        <taxon>Pseudomonadota</taxon>
        <taxon>Gammaproteobacteria</taxon>
        <taxon>Pseudomonadales</taxon>
        <taxon>Pseudomonadaceae</taxon>
        <taxon>Pseudomonas</taxon>
    </lineage>
</organism>
<comment type="caution">
    <text evidence="1">The sequence shown here is derived from an EMBL/GenBank/DDBJ whole genome shotgun (WGS) entry which is preliminary data.</text>
</comment>
<evidence type="ECO:0000313" key="1">
    <source>
        <dbReference type="EMBL" id="RMN99630.1"/>
    </source>
</evidence>
<dbReference type="Proteomes" id="UP000278062">
    <property type="component" value="Unassembled WGS sequence"/>
</dbReference>